<dbReference type="SUPFAM" id="SSF46785">
    <property type="entry name" value="Winged helix' DNA-binding domain"/>
    <property type="match status" value="1"/>
</dbReference>
<dbReference type="GO" id="GO:0016787">
    <property type="term" value="F:hydrolase activity"/>
    <property type="evidence" value="ECO:0007669"/>
    <property type="project" value="UniProtKB-KW"/>
</dbReference>
<reference evidence="4" key="1">
    <citation type="submission" date="2020-11" db="EMBL/GenBank/DDBJ databases">
        <title>Connecting structure to function with the recovery of over 1000 high-quality activated sludge metagenome-assembled genomes encoding full-length rRNA genes using long-read sequencing.</title>
        <authorList>
            <person name="Singleton C.M."/>
            <person name="Petriglieri F."/>
            <person name="Kristensen J.M."/>
            <person name="Kirkegaard R.H."/>
            <person name="Michaelsen T.Y."/>
            <person name="Andersen M.H."/>
            <person name="Karst S.M."/>
            <person name="Dueholm M.S."/>
            <person name="Nielsen P.H."/>
            <person name="Albertsen M."/>
        </authorList>
    </citation>
    <scope>NUCLEOTIDE SEQUENCE</scope>
    <source>
        <strain evidence="4">Fred_18-Q3-R57-64_BAT3C.431</strain>
    </source>
</reference>
<sequence length="231" mass="26640">MQTPVMGKLRGKIFQQFVYAQTLRFSELHARTKIGSNLLAYYLNGMIKKGLLEKSVNGYKLTLAAEKYLPFFVPNQESISPLVVVLIACVSDGDILLLQRNKRPYQGLWSLVSGRLLITESLSDAIKRIMREKAEVEVDAHRFVSITYERLLEKGNYQHGFLLMTALVTPKTLVKEKSYLKWFPLAKLPKRKIIASDYWIIQNKLQESVPITEEIIHPKKKMTIMQLLKEK</sequence>
<name>A0A7T9DJC5_9ARCH</name>
<feature type="domain" description="Nudix hydrolase" evidence="3">
    <location>
        <begin position="78"/>
        <end position="206"/>
    </location>
</feature>
<dbReference type="PANTHER" id="PTHR43046:SF14">
    <property type="entry name" value="MUTT_NUDIX FAMILY PROTEIN"/>
    <property type="match status" value="1"/>
</dbReference>
<evidence type="ECO:0000313" key="4">
    <source>
        <dbReference type="EMBL" id="QQR92403.1"/>
    </source>
</evidence>
<gene>
    <name evidence="4" type="ORF">IPJ89_04580</name>
</gene>
<proteinExistence type="predicted"/>
<dbReference type="InterPro" id="IPR000086">
    <property type="entry name" value="NUDIX_hydrolase_dom"/>
</dbReference>
<dbReference type="EMBL" id="CP064981">
    <property type="protein sequence ID" value="QQR92403.1"/>
    <property type="molecule type" value="Genomic_DNA"/>
</dbReference>
<organism evidence="4">
    <name type="scientific">Candidatus Iainarchaeum sp</name>
    <dbReference type="NCBI Taxonomy" id="3101447"/>
    <lineage>
        <taxon>Archaea</taxon>
        <taxon>Candidatus Iainarchaeota</taxon>
        <taxon>Candidatus Iainarchaeia</taxon>
        <taxon>Candidatus Iainarchaeales</taxon>
        <taxon>Candidatus Iainarchaeaceae</taxon>
        <taxon>Candidatus Iainarchaeum</taxon>
    </lineage>
</organism>
<dbReference type="Gene3D" id="3.90.79.10">
    <property type="entry name" value="Nucleoside Triphosphate Pyrophosphohydrolase"/>
    <property type="match status" value="1"/>
</dbReference>
<keyword evidence="2 4" id="KW-0378">Hydrolase</keyword>
<dbReference type="AlphaFoldDB" id="A0A7T9DJC5"/>
<dbReference type="Pfam" id="PF00293">
    <property type="entry name" value="NUDIX"/>
    <property type="match status" value="1"/>
</dbReference>
<dbReference type="Proteomes" id="UP000596004">
    <property type="component" value="Chromosome"/>
</dbReference>
<comment type="cofactor">
    <cofactor evidence="1">
        <name>Mg(2+)</name>
        <dbReference type="ChEBI" id="CHEBI:18420"/>
    </cofactor>
</comment>
<dbReference type="InterPro" id="IPR015797">
    <property type="entry name" value="NUDIX_hydrolase-like_dom_sf"/>
</dbReference>
<protein>
    <submittedName>
        <fullName evidence="4">NUDIX hydrolase</fullName>
    </submittedName>
</protein>
<evidence type="ECO:0000256" key="1">
    <source>
        <dbReference type="ARBA" id="ARBA00001946"/>
    </source>
</evidence>
<dbReference type="SUPFAM" id="SSF55811">
    <property type="entry name" value="Nudix"/>
    <property type="match status" value="1"/>
</dbReference>
<accession>A0A7T9DJC5</accession>
<dbReference type="InterPro" id="IPR036390">
    <property type="entry name" value="WH_DNA-bd_sf"/>
</dbReference>
<dbReference type="PANTHER" id="PTHR43046">
    <property type="entry name" value="GDP-MANNOSE MANNOSYL HYDROLASE"/>
    <property type="match status" value="1"/>
</dbReference>
<evidence type="ECO:0000259" key="3">
    <source>
        <dbReference type="PROSITE" id="PS51462"/>
    </source>
</evidence>
<dbReference type="PROSITE" id="PS51462">
    <property type="entry name" value="NUDIX"/>
    <property type="match status" value="1"/>
</dbReference>
<evidence type="ECO:0000256" key="2">
    <source>
        <dbReference type="ARBA" id="ARBA00022801"/>
    </source>
</evidence>